<dbReference type="Proteomes" id="UP000266861">
    <property type="component" value="Unassembled WGS sequence"/>
</dbReference>
<sequence>MAKKKNLGPCVVENCTHSNISFRLITELAYQKCQEANMLTIYPYIEIGKQLCHIHYCKIVEYKHNQSKNNKRKNKSQNQKSRKKIVVEDSSNQLFENIALSDNPTFAAKIKILTSVLYTKQHREDTTLELDPKEFQKMIESANPELQGFFPSMVNAIIPKERSAYNKKEAKKSIVALCYMIAGLQVGLYLAASGATYEAIDTISSLGYSVCAKSVANYQRKIYENHKIQIEFYFSNNKNILHIYNIDDFHDIHEKRRPDTTSTSTANHFATCVAKPVIECLKIPLIFNRVSVHNPNNIEAWRICWYLLNQYSGIFDTTYTERQLYWISQGYQDNQNFDQIELLTVHSYNEIIEKRKEERSMNGLQLVSFKEQHLHSMQDYLKALKSILDINNKTNHLQNYVAPIVADWPGQLFIRKALALRSQPNIPQEIEFFLPILGPLHLSLNSREHIIIIYYSFFEQMFHSVFGKNKKLAKKPKPWRINLLLELVRRGWVKIKNKIIEKFKLSKDIEYRTMVDLLDNLVPSALDIYAILFRSGSFDKYIETVFRIWTFALRWKRKNYNKAPLVFLSDFFYWNDNGHPFADIIKNYLPNFNDYYVENMHSRIRANISPNATAENIVKQAYIIADRDPLFKDTYSKTRHYPYTQTTLEFLSEKTKIEVDSRFLPTAYHTIHIPKLGLCDACKLPLENNKSTVFVCSHGYHLMCYPGRIEKGADILTQEDFDNINENDIIEDEESDEVEGEQTNVSSLLVAAINNIENW</sequence>
<dbReference type="OrthoDB" id="2412874at2759"/>
<evidence type="ECO:0000313" key="2">
    <source>
        <dbReference type="EMBL" id="RHZ87197.1"/>
    </source>
</evidence>
<feature type="transmembrane region" description="Helical" evidence="1">
    <location>
        <begin position="174"/>
        <end position="192"/>
    </location>
</feature>
<keyword evidence="3" id="KW-1185">Reference proteome</keyword>
<dbReference type="EMBL" id="PQFF01000038">
    <property type="protein sequence ID" value="RHZ87197.1"/>
    <property type="molecule type" value="Genomic_DNA"/>
</dbReference>
<keyword evidence="1" id="KW-0472">Membrane</keyword>
<evidence type="ECO:0000256" key="1">
    <source>
        <dbReference type="SAM" id="Phobius"/>
    </source>
</evidence>
<evidence type="ECO:0000313" key="3">
    <source>
        <dbReference type="Proteomes" id="UP000266861"/>
    </source>
</evidence>
<keyword evidence="1" id="KW-0812">Transmembrane</keyword>
<proteinExistence type="predicted"/>
<name>A0A397JHZ6_9GLOM</name>
<comment type="caution">
    <text evidence="2">The sequence shown here is derived from an EMBL/GenBank/DDBJ whole genome shotgun (WGS) entry which is preliminary data.</text>
</comment>
<keyword evidence="1" id="KW-1133">Transmembrane helix</keyword>
<protein>
    <submittedName>
        <fullName evidence="2">Uncharacterized protein</fullName>
    </submittedName>
</protein>
<dbReference type="AlphaFoldDB" id="A0A397JHZ6"/>
<accession>A0A397JHZ6</accession>
<reference evidence="2 3" key="1">
    <citation type="submission" date="2018-08" db="EMBL/GenBank/DDBJ databases">
        <title>Genome and evolution of the arbuscular mycorrhizal fungus Diversispora epigaea (formerly Glomus versiforme) and its bacterial endosymbionts.</title>
        <authorList>
            <person name="Sun X."/>
            <person name="Fei Z."/>
            <person name="Harrison M."/>
        </authorList>
    </citation>
    <scope>NUCLEOTIDE SEQUENCE [LARGE SCALE GENOMIC DNA]</scope>
    <source>
        <strain evidence="2 3">IT104</strain>
    </source>
</reference>
<organism evidence="2 3">
    <name type="scientific">Diversispora epigaea</name>
    <dbReference type="NCBI Taxonomy" id="1348612"/>
    <lineage>
        <taxon>Eukaryota</taxon>
        <taxon>Fungi</taxon>
        <taxon>Fungi incertae sedis</taxon>
        <taxon>Mucoromycota</taxon>
        <taxon>Glomeromycotina</taxon>
        <taxon>Glomeromycetes</taxon>
        <taxon>Diversisporales</taxon>
        <taxon>Diversisporaceae</taxon>
        <taxon>Diversispora</taxon>
    </lineage>
</organism>
<gene>
    <name evidence="2" type="ORF">Glove_40g163</name>
</gene>